<dbReference type="InterPro" id="IPR016171">
    <property type="entry name" value="Vanillyl_alc_oxidase_C-sub2"/>
</dbReference>
<dbReference type="PROSITE" id="PS51387">
    <property type="entry name" value="FAD_PCMH"/>
    <property type="match status" value="1"/>
</dbReference>
<dbReference type="PROSITE" id="PS00862">
    <property type="entry name" value="OX2_COVAL_FAD"/>
    <property type="match status" value="1"/>
</dbReference>
<keyword evidence="4" id="KW-0060">Ascorbate biosynthesis</keyword>
<dbReference type="Pfam" id="PF04030">
    <property type="entry name" value="ALO"/>
    <property type="match status" value="1"/>
</dbReference>
<dbReference type="GO" id="GO:0003885">
    <property type="term" value="F:D-arabinono-1,4-lactone oxidase activity"/>
    <property type="evidence" value="ECO:0007669"/>
    <property type="project" value="InterPro"/>
</dbReference>
<dbReference type="UniPathway" id="UPA00132"/>
<dbReference type="PANTHER" id="PTHR43762:SF1">
    <property type="entry name" value="D-ARABINONO-1,4-LACTONE OXIDASE"/>
    <property type="match status" value="1"/>
</dbReference>
<dbReference type="OrthoDB" id="9800184at2"/>
<comment type="caution">
    <text evidence="7">The sequence shown here is derived from an EMBL/GenBank/DDBJ whole genome shotgun (WGS) entry which is preliminary data.</text>
</comment>
<dbReference type="GO" id="GO:0019853">
    <property type="term" value="P:L-ascorbic acid biosynthetic process"/>
    <property type="evidence" value="ECO:0007669"/>
    <property type="project" value="UniProtKB-UniPathway"/>
</dbReference>
<evidence type="ECO:0000313" key="8">
    <source>
        <dbReference type="Proteomes" id="UP000626244"/>
    </source>
</evidence>
<dbReference type="InterPro" id="IPR016166">
    <property type="entry name" value="FAD-bd_PCMH"/>
</dbReference>
<accession>A0A8J3AME4</accession>
<reference evidence="8" key="1">
    <citation type="journal article" date="2019" name="Int. J. Syst. Evol. Microbiol.">
        <title>The Global Catalogue of Microorganisms (GCM) 10K type strain sequencing project: providing services to taxonomists for standard genome sequencing and annotation.</title>
        <authorList>
            <consortium name="The Broad Institute Genomics Platform"/>
            <consortium name="The Broad Institute Genome Sequencing Center for Infectious Disease"/>
            <person name="Wu L."/>
            <person name="Ma J."/>
        </authorList>
    </citation>
    <scope>NUCLEOTIDE SEQUENCE [LARGE SCALE GENOMIC DNA]</scope>
    <source>
        <strain evidence="8">CGMCC 1.14993</strain>
    </source>
</reference>
<evidence type="ECO:0000256" key="2">
    <source>
        <dbReference type="ARBA" id="ARBA00005466"/>
    </source>
</evidence>
<dbReference type="InterPro" id="IPR036318">
    <property type="entry name" value="FAD-bd_PCMH-like_sf"/>
</dbReference>
<dbReference type="Gene3D" id="3.30.70.2520">
    <property type="match status" value="1"/>
</dbReference>
<evidence type="ECO:0000256" key="4">
    <source>
        <dbReference type="ARBA" id="ARBA00022644"/>
    </source>
</evidence>
<feature type="domain" description="FAD-binding PCMH-type" evidence="6">
    <location>
        <begin position="18"/>
        <end position="188"/>
    </location>
</feature>
<keyword evidence="8" id="KW-1185">Reference proteome</keyword>
<dbReference type="InterPro" id="IPR016169">
    <property type="entry name" value="FAD-bd_PCMH_sub2"/>
</dbReference>
<dbReference type="RefSeq" id="WP_087997986.1">
    <property type="nucleotide sequence ID" value="NZ_BMHB01000001.1"/>
</dbReference>
<dbReference type="InterPro" id="IPR006094">
    <property type="entry name" value="Oxid_FAD_bind_N"/>
</dbReference>
<proteinExistence type="inferred from homology"/>
<name>A0A8J3AME4_9BACI</name>
<dbReference type="GO" id="GO:0016020">
    <property type="term" value="C:membrane"/>
    <property type="evidence" value="ECO:0007669"/>
    <property type="project" value="InterPro"/>
</dbReference>
<protein>
    <submittedName>
        <fullName evidence="7">FAD-binding oxidoreductase</fullName>
    </submittedName>
</protein>
<dbReference type="InterPro" id="IPR006093">
    <property type="entry name" value="Oxy_OxRdtase_FAD_BS"/>
</dbReference>
<dbReference type="NCBIfam" id="TIGR01679">
    <property type="entry name" value="bact_FAD_ox"/>
    <property type="match status" value="1"/>
</dbReference>
<dbReference type="InterPro" id="IPR010031">
    <property type="entry name" value="FAD_lactone_oxidase-like"/>
</dbReference>
<dbReference type="PANTHER" id="PTHR43762">
    <property type="entry name" value="L-GULONOLACTONE OXIDASE"/>
    <property type="match status" value="1"/>
</dbReference>
<organism evidence="7 8">
    <name type="scientific">Gottfriedia solisilvae</name>
    <dbReference type="NCBI Taxonomy" id="1516104"/>
    <lineage>
        <taxon>Bacteria</taxon>
        <taxon>Bacillati</taxon>
        <taxon>Bacillota</taxon>
        <taxon>Bacilli</taxon>
        <taxon>Bacillales</taxon>
        <taxon>Bacillaceae</taxon>
        <taxon>Gottfriedia</taxon>
    </lineage>
</organism>
<keyword evidence="3" id="KW-0285">Flavoprotein</keyword>
<sequence>MLSLKENQKIWQNWSGIVQSKPSHIVYPTSVEDVVSLVKRCNKEGRKIRVVGSGHSFTPVVHTNDVLVSLDQLAGVEKVDQTTHTVGVWAGTKLSDLSAALHEQGWAQENLGDIDKQSIAGAISTGTHGTGSKLGSISTQAVEIQIVTSFGEVLTCNDENHPDLFKALQVSLGMLGIIVKVTLRVIPATVLTYESKRLSLDECFNQLAEFRDHYRNFEFYWFPHTDTIQAKLMNVATNQVPGNRFWRDLNQMIMENALFGALSRVCRTFPSLSKSISRLSAKFVDTGKDIGYTHQLFTTSRLVRFNEMEYSVPSELMETVVREIHRLVEKNNYQVHFPIECRYVKDDDIWLSPANGRDSAYIAIHMYKGMEHEKYFADVEAIFRRYNGRPHWGKLHTLQADHVNALYPKIEDFKKFRQQLDPNGMFLNDHLKRLFVNELQTDRNEGNYGQRYSDECENGAEVI</sequence>
<dbReference type="Gene3D" id="3.30.43.10">
    <property type="entry name" value="Uridine Diphospho-n-acetylenolpyruvylglucosamine Reductase, domain 2"/>
    <property type="match status" value="1"/>
</dbReference>
<evidence type="ECO:0000256" key="3">
    <source>
        <dbReference type="ARBA" id="ARBA00022630"/>
    </source>
</evidence>
<dbReference type="InterPro" id="IPR007173">
    <property type="entry name" value="ALO_C"/>
</dbReference>
<evidence type="ECO:0000313" key="7">
    <source>
        <dbReference type="EMBL" id="GGI13023.1"/>
    </source>
</evidence>
<dbReference type="GO" id="GO:0071949">
    <property type="term" value="F:FAD binding"/>
    <property type="evidence" value="ECO:0007669"/>
    <property type="project" value="InterPro"/>
</dbReference>
<dbReference type="Proteomes" id="UP000626244">
    <property type="component" value="Unassembled WGS sequence"/>
</dbReference>
<evidence type="ECO:0000259" key="6">
    <source>
        <dbReference type="PROSITE" id="PS51387"/>
    </source>
</evidence>
<keyword evidence="5" id="KW-0560">Oxidoreductase</keyword>
<evidence type="ECO:0000256" key="1">
    <source>
        <dbReference type="ARBA" id="ARBA00005147"/>
    </source>
</evidence>
<dbReference type="AlphaFoldDB" id="A0A8J3AME4"/>
<dbReference type="Gene3D" id="3.30.465.10">
    <property type="match status" value="1"/>
</dbReference>
<dbReference type="Gene3D" id="1.10.45.10">
    <property type="entry name" value="Vanillyl-alcohol Oxidase, Chain A, domain 4"/>
    <property type="match status" value="1"/>
</dbReference>
<dbReference type="InterPro" id="IPR016167">
    <property type="entry name" value="FAD-bd_PCMH_sub1"/>
</dbReference>
<dbReference type="EMBL" id="BMHB01000001">
    <property type="protein sequence ID" value="GGI13023.1"/>
    <property type="molecule type" value="Genomic_DNA"/>
</dbReference>
<dbReference type="SUPFAM" id="SSF56176">
    <property type="entry name" value="FAD-binding/transporter-associated domain-like"/>
    <property type="match status" value="1"/>
</dbReference>
<dbReference type="Pfam" id="PF01565">
    <property type="entry name" value="FAD_binding_4"/>
    <property type="match status" value="1"/>
</dbReference>
<gene>
    <name evidence="7" type="ORF">GCM10007380_15840</name>
</gene>
<comment type="similarity">
    <text evidence="2">Belongs to the oxygen-dependent FAD-linked oxidoreductase family.</text>
</comment>
<comment type="pathway">
    <text evidence="1">Cofactor biosynthesis; L-ascorbate biosynthesis.</text>
</comment>
<dbReference type="PIRSF" id="PIRSF000136">
    <property type="entry name" value="LGO_GLO"/>
    <property type="match status" value="1"/>
</dbReference>
<evidence type="ECO:0000256" key="5">
    <source>
        <dbReference type="ARBA" id="ARBA00023002"/>
    </source>
</evidence>